<proteinExistence type="predicted"/>
<keyword evidence="1" id="KW-0812">Transmembrane</keyword>
<dbReference type="Pfam" id="PF20246">
    <property type="entry name" value="DUF6601"/>
    <property type="match status" value="1"/>
</dbReference>
<evidence type="ECO:0000313" key="3">
    <source>
        <dbReference type="Proteomes" id="UP000631181"/>
    </source>
</evidence>
<evidence type="ECO:0000256" key="1">
    <source>
        <dbReference type="SAM" id="Phobius"/>
    </source>
</evidence>
<protein>
    <submittedName>
        <fullName evidence="2">Uncharacterized protein</fullName>
    </submittedName>
</protein>
<keyword evidence="3" id="KW-1185">Reference proteome</keyword>
<dbReference type="InterPro" id="IPR046536">
    <property type="entry name" value="DUF6601"/>
</dbReference>
<dbReference type="AlphaFoldDB" id="A0A8J8W8B6"/>
<dbReference type="PANTHER" id="PTHR34414:SF1">
    <property type="entry name" value="SUBTILISIN-LIKE SERINE PROTEASE"/>
    <property type="match status" value="1"/>
</dbReference>
<dbReference type="OrthoDB" id="5086500at2759"/>
<comment type="caution">
    <text evidence="2">The sequence shown here is derived from an EMBL/GenBank/DDBJ whole genome shotgun (WGS) entry which is preliminary data.</text>
</comment>
<evidence type="ECO:0000313" key="2">
    <source>
        <dbReference type="EMBL" id="KAF7718622.1"/>
    </source>
</evidence>
<keyword evidence="1" id="KW-1133">Transmembrane helix</keyword>
<dbReference type="PANTHER" id="PTHR34414">
    <property type="entry name" value="HET DOMAIN-CONTAINING PROTEIN-RELATED"/>
    <property type="match status" value="1"/>
</dbReference>
<accession>A0A8J8W8B6</accession>
<feature type="transmembrane region" description="Helical" evidence="1">
    <location>
        <begin position="250"/>
        <end position="271"/>
    </location>
</feature>
<name>A0A8J8W8B6_9EURO</name>
<feature type="transmembrane region" description="Helical" evidence="1">
    <location>
        <begin position="291"/>
        <end position="317"/>
    </location>
</feature>
<sequence>MSELGDGTLTDKPVRPPFQGWHRLLSPPFQKSHELQHAWPIFAPVYGSQDSDSQSIVSDTLQSELNTPAIDTIYQHLWLAGLPKAARPLHRQILLGRTIVITENPNEHLVWVAIRIFIKPLPECILSHDFWTTEGAVLLQNQSLHRSACGLLLSYCWLIRAKSDLGIAQNKGLLPKSITWNEWARFATDIVTNIDSESLDAVSKRYHFGELRLTRLNLIYRVLNIFSAHVNKRVFMSEPLWTKAFLERNFAWIFSVFAFVSIVAGSLQVGLGTDLLHGDVSFQRASVVFTAGSLLAVVLIILLIGAIWVGLAAYHIIRAKENLKIVRKRRIESQKSRNSV</sequence>
<reference evidence="2" key="1">
    <citation type="journal article" date="2020" name="Front. Microbiol.">
        <title>Gene regulatory networks of Penicillium echinulatum 2HH and Penicillium oxalicum 114-2 inferred by a computational biology approach.</title>
        <authorList>
            <person name="Lenz A.R."/>
            <person name="Galan-Vasquez E."/>
            <person name="Balbinot E."/>
            <person name="De Abreu F.P."/>
            <person name="De Oliveira N.S."/>
            <person name="Da Rosa L.O."/>
            <person name="De Avila E Silva S."/>
            <person name="Camassola M."/>
            <person name="Dillon A.J.P."/>
            <person name="Perez-Rueda E."/>
        </authorList>
    </citation>
    <scope>NUCLEOTIDE SEQUENCE</scope>
    <source>
        <strain evidence="2">S1M29</strain>
    </source>
</reference>
<dbReference type="EMBL" id="WIWV01000013">
    <property type="protein sequence ID" value="KAF7718622.1"/>
    <property type="molecule type" value="Genomic_DNA"/>
</dbReference>
<keyword evidence="1" id="KW-0472">Membrane</keyword>
<organism evidence="2 3">
    <name type="scientific">Penicillium ucsense</name>
    <dbReference type="NCBI Taxonomy" id="2839758"/>
    <lineage>
        <taxon>Eukaryota</taxon>
        <taxon>Fungi</taxon>
        <taxon>Dikarya</taxon>
        <taxon>Ascomycota</taxon>
        <taxon>Pezizomycotina</taxon>
        <taxon>Eurotiomycetes</taxon>
        <taxon>Eurotiomycetidae</taxon>
        <taxon>Eurotiales</taxon>
        <taxon>Aspergillaceae</taxon>
        <taxon>Penicillium</taxon>
    </lineage>
</organism>
<gene>
    <name evidence="2" type="ORF">PECM_001484</name>
</gene>
<dbReference type="Proteomes" id="UP000631181">
    <property type="component" value="Unassembled WGS sequence"/>
</dbReference>